<sequence length="455" mass="51459">MIDADNSAHSVETLLEWKRNAETRSNSQLNQKSFTENEVKKAVDAGSVSMLQRWVNQSADPLETPIPELIRGYESSLSDLDPRFTIEVNKIGNDYTHVIQAAQDKVDIQLVLQGLDEIEGFWEAKKAFIEEGRELLIPGKHFALKGSKLFEAIQQKSQRYDQGALSIGRVRKPIVANLYLRTDKEEEVFIESFTCYYTTGTARTVFEGTALEGFIAVKAHCSHEGQDHKFDLTFNVEAWLGKNILELPRFSRLLKAAKHMASGRLVFELEVGSNAAAFDSKVSAGSDEFHEQLQWIIFYLDVARRVAEKCGQPILLNEIDFDYKLYVELKKYVKLLAGPIYTKRSPGMLCTGAFDYYEGYSFRDLEKKSFPSSIKLLQQNSLVFGLLGSVIKAPRIESSYTSIETVYFSDIEERDSPKVEIQTTADTDILIQLHPDDSWVVLESWEASEPAATTD</sequence>
<gene>
    <name evidence="1" type="ordered locus">PputGB1_4816</name>
</gene>
<evidence type="ECO:0000313" key="2">
    <source>
        <dbReference type="Proteomes" id="UP000002157"/>
    </source>
</evidence>
<dbReference type="KEGG" id="ppg:PputGB1_4816"/>
<accession>B0KJ13</accession>
<name>B0KJ13_PSEPG</name>
<dbReference type="Proteomes" id="UP000002157">
    <property type="component" value="Chromosome"/>
</dbReference>
<dbReference type="EMBL" id="CP000926">
    <property type="protein sequence ID" value="ABZ00703.1"/>
    <property type="molecule type" value="Genomic_DNA"/>
</dbReference>
<organism evidence="1 2">
    <name type="scientific">Pseudomonas putida (strain GB-1)</name>
    <dbReference type="NCBI Taxonomy" id="76869"/>
    <lineage>
        <taxon>Bacteria</taxon>
        <taxon>Pseudomonadati</taxon>
        <taxon>Pseudomonadota</taxon>
        <taxon>Gammaproteobacteria</taxon>
        <taxon>Pseudomonadales</taxon>
        <taxon>Pseudomonadaceae</taxon>
        <taxon>Pseudomonas</taxon>
    </lineage>
</organism>
<proteinExistence type="predicted"/>
<reference evidence="1 2" key="1">
    <citation type="submission" date="2008-01" db="EMBL/GenBank/DDBJ databases">
        <title>Complete sequence of Pseudomonas putida GB-1.</title>
        <authorList>
            <consortium name="US DOE Joint Genome Institute"/>
            <person name="Copeland A."/>
            <person name="Lucas S."/>
            <person name="Lapidus A."/>
            <person name="Barry K."/>
            <person name="Glavina del Rio T."/>
            <person name="Dalin E."/>
            <person name="Tice H."/>
            <person name="Pitluck S."/>
            <person name="Bruce D."/>
            <person name="Goodwin L."/>
            <person name="Chertkov O."/>
            <person name="Brettin T."/>
            <person name="Detter J.C."/>
            <person name="Han C."/>
            <person name="Kuske C.R."/>
            <person name="Schmutz J."/>
            <person name="Larimer F."/>
            <person name="Land M."/>
            <person name="Hauser L."/>
            <person name="Kyrpides N."/>
            <person name="Kim E."/>
            <person name="McCarthy J.K."/>
            <person name="Richardson P."/>
        </authorList>
    </citation>
    <scope>NUCLEOTIDE SEQUENCE [LARGE SCALE GENOMIC DNA]</scope>
    <source>
        <strain evidence="1 2">GB-1</strain>
    </source>
</reference>
<dbReference type="HOGENOM" id="CLU_038662_1_0_6"/>
<evidence type="ECO:0000313" key="1">
    <source>
        <dbReference type="EMBL" id="ABZ00703.1"/>
    </source>
</evidence>
<dbReference type="AlphaFoldDB" id="B0KJ13"/>
<protein>
    <submittedName>
        <fullName evidence="1">Uncharacterized protein</fullName>
    </submittedName>
</protein>